<gene>
    <name evidence="3" type="ORF">PXH69_31575</name>
</gene>
<feature type="compositionally biased region" description="Low complexity" evidence="1">
    <location>
        <begin position="76"/>
        <end position="87"/>
    </location>
</feature>
<dbReference type="Gene3D" id="2.30.42.10">
    <property type="match status" value="1"/>
</dbReference>
<evidence type="ECO:0000313" key="4">
    <source>
        <dbReference type="Proteomes" id="UP001217325"/>
    </source>
</evidence>
<protein>
    <submittedName>
        <fullName evidence="3">PDZ domain-containing protein</fullName>
    </submittedName>
</protein>
<dbReference type="SUPFAM" id="SSF50156">
    <property type="entry name" value="PDZ domain-like"/>
    <property type="match status" value="1"/>
</dbReference>
<feature type="domain" description="PDZ" evidence="2">
    <location>
        <begin position="1"/>
        <end position="57"/>
    </location>
</feature>
<evidence type="ECO:0000313" key="3">
    <source>
        <dbReference type="EMBL" id="MDE8649518.1"/>
    </source>
</evidence>
<dbReference type="Pfam" id="PF17820">
    <property type="entry name" value="PDZ_6"/>
    <property type="match status" value="1"/>
</dbReference>
<dbReference type="InterPro" id="IPR041489">
    <property type="entry name" value="PDZ_6"/>
</dbReference>
<dbReference type="Proteomes" id="UP001217325">
    <property type="component" value="Unassembled WGS sequence"/>
</dbReference>
<reference evidence="3" key="1">
    <citation type="submission" date="2023-02" db="EMBL/GenBank/DDBJ databases">
        <title>A novel hydrolase synthesized by Rhodococcus erythropolis HQ is responsible for the detoxification of Zearalenone.</title>
        <authorList>
            <person name="Hu J."/>
            <person name="Xu J."/>
        </authorList>
    </citation>
    <scope>NUCLEOTIDE SEQUENCE</scope>
    <source>
        <strain evidence="3">HQ</strain>
    </source>
</reference>
<proteinExistence type="predicted"/>
<feature type="compositionally biased region" description="Polar residues" evidence="1">
    <location>
        <begin position="88"/>
        <end position="97"/>
    </location>
</feature>
<dbReference type="InterPro" id="IPR001478">
    <property type="entry name" value="PDZ"/>
</dbReference>
<comment type="caution">
    <text evidence="3">The sequence shown here is derived from an EMBL/GenBank/DDBJ whole genome shotgun (WGS) entry which is preliminary data.</text>
</comment>
<evidence type="ECO:0000259" key="2">
    <source>
        <dbReference type="PROSITE" id="PS50106"/>
    </source>
</evidence>
<dbReference type="AlphaFoldDB" id="A0AAW6LQV2"/>
<name>A0AAW6LQV2_RHOSG</name>
<sequence>MNSIASGSAADKAGVEPGDLLTSMEGVSLGSDGTLADYCSVLQTHGQESTLAVEAYRPSSDSYLRGQFNGDPLKPTTTVSSGISGTSNPSTTQATSVGGFTTVTDNSGTVSVDVPTAWSQLDGTEFVDDKNNRFYGLEVSSDIAQYKNGWGAVGASVLASEEAVTNSSPEELLNWAAQGLPEAGCTSRGRMDYQDALHTGLFEAWENCGPDKAKYIVVAAKADSGRYLALVAVQANSEADVAAADRVVNSFSVGL</sequence>
<dbReference type="PROSITE" id="PS50106">
    <property type="entry name" value="PDZ"/>
    <property type="match status" value="1"/>
</dbReference>
<evidence type="ECO:0000256" key="1">
    <source>
        <dbReference type="SAM" id="MobiDB-lite"/>
    </source>
</evidence>
<dbReference type="InterPro" id="IPR036034">
    <property type="entry name" value="PDZ_sf"/>
</dbReference>
<feature type="region of interest" description="Disordered" evidence="1">
    <location>
        <begin position="67"/>
        <end position="97"/>
    </location>
</feature>
<dbReference type="EMBL" id="JARDXE010000028">
    <property type="protein sequence ID" value="MDE8649518.1"/>
    <property type="molecule type" value="Genomic_DNA"/>
</dbReference>
<organism evidence="3 4">
    <name type="scientific">Rhodococcus qingshengii</name>
    <dbReference type="NCBI Taxonomy" id="334542"/>
    <lineage>
        <taxon>Bacteria</taxon>
        <taxon>Bacillati</taxon>
        <taxon>Actinomycetota</taxon>
        <taxon>Actinomycetes</taxon>
        <taxon>Mycobacteriales</taxon>
        <taxon>Nocardiaceae</taxon>
        <taxon>Rhodococcus</taxon>
        <taxon>Rhodococcus erythropolis group</taxon>
    </lineage>
</organism>
<accession>A0AAW6LQV2</accession>